<dbReference type="GO" id="GO:0009341">
    <property type="term" value="C:beta-galactosidase complex"/>
    <property type="evidence" value="ECO:0007669"/>
    <property type="project" value="InterPro"/>
</dbReference>
<evidence type="ECO:0000256" key="1">
    <source>
        <dbReference type="ARBA" id="ARBA00001412"/>
    </source>
</evidence>
<dbReference type="SUPFAM" id="SSF51445">
    <property type="entry name" value="(Trans)glycosidases"/>
    <property type="match status" value="1"/>
</dbReference>
<feature type="binding site" evidence="9">
    <location>
        <position position="159"/>
    </location>
    <ligand>
        <name>Zn(2+)</name>
        <dbReference type="ChEBI" id="CHEBI:29105"/>
    </ligand>
</feature>
<keyword evidence="4 6" id="KW-0378">Hydrolase</keyword>
<dbReference type="GO" id="GO:0046872">
    <property type="term" value="F:metal ion binding"/>
    <property type="evidence" value="ECO:0007669"/>
    <property type="project" value="UniProtKB-KW"/>
</dbReference>
<feature type="binding site" evidence="9">
    <location>
        <position position="161"/>
    </location>
    <ligand>
        <name>Zn(2+)</name>
        <dbReference type="ChEBI" id="CHEBI:29105"/>
    </ligand>
</feature>
<comment type="similarity">
    <text evidence="2 6">Belongs to the glycosyl hydrolase 42 family.</text>
</comment>
<proteinExistence type="inferred from homology"/>
<feature type="domain" description="Beta-galactosidase trimerisation" evidence="11">
    <location>
        <begin position="400"/>
        <end position="612"/>
    </location>
</feature>
<accession>A0A9Q9CGA9</accession>
<name>A0A9Q9CGA9_9FIRM</name>
<feature type="binding site" evidence="9">
    <location>
        <position position="164"/>
    </location>
    <ligand>
        <name>Zn(2+)</name>
        <dbReference type="ChEBI" id="CHEBI:29105"/>
    </ligand>
</feature>
<dbReference type="Pfam" id="PF08532">
    <property type="entry name" value="Glyco_hydro_42M"/>
    <property type="match status" value="1"/>
</dbReference>
<evidence type="ECO:0000313" key="12">
    <source>
        <dbReference type="EMBL" id="UUF08419.1"/>
    </source>
</evidence>
<organism evidence="12 13">
    <name type="scientific">Turicibacter bilis</name>
    <dbReference type="NCBI Taxonomy" id="2735723"/>
    <lineage>
        <taxon>Bacteria</taxon>
        <taxon>Bacillati</taxon>
        <taxon>Bacillota</taxon>
        <taxon>Erysipelotrichia</taxon>
        <taxon>Erysipelotrichales</taxon>
        <taxon>Turicibacteraceae</taxon>
        <taxon>Turicibacter</taxon>
    </lineage>
</organism>
<dbReference type="RefSeq" id="WP_212724146.1">
    <property type="nucleotide sequence ID" value="NZ_CP071250.1"/>
</dbReference>
<evidence type="ECO:0000256" key="4">
    <source>
        <dbReference type="ARBA" id="ARBA00022801"/>
    </source>
</evidence>
<gene>
    <name evidence="12" type="ORF">J0J70_12765</name>
</gene>
<keyword evidence="9" id="KW-0479">Metal-binding</keyword>
<evidence type="ECO:0000313" key="13">
    <source>
        <dbReference type="Proteomes" id="UP001058072"/>
    </source>
</evidence>
<dbReference type="GO" id="GO:0004565">
    <property type="term" value="F:beta-galactosidase activity"/>
    <property type="evidence" value="ECO:0007669"/>
    <property type="project" value="UniProtKB-EC"/>
</dbReference>
<dbReference type="PANTHER" id="PTHR36447:SF1">
    <property type="entry name" value="BETA-GALACTOSIDASE GANA"/>
    <property type="match status" value="1"/>
</dbReference>
<feature type="binding site" evidence="8">
    <location>
        <position position="319"/>
    </location>
    <ligand>
        <name>substrate</name>
    </ligand>
</feature>
<dbReference type="EMBL" id="CP071250">
    <property type="protein sequence ID" value="UUF08419.1"/>
    <property type="molecule type" value="Genomic_DNA"/>
</dbReference>
<evidence type="ECO:0000256" key="9">
    <source>
        <dbReference type="PIRSR" id="PIRSR001084-3"/>
    </source>
</evidence>
<feature type="binding site" evidence="9">
    <location>
        <position position="119"/>
    </location>
    <ligand>
        <name>Zn(2+)</name>
        <dbReference type="ChEBI" id="CHEBI:29105"/>
    </ligand>
</feature>
<feature type="active site" description="Nucleophile" evidence="7">
    <location>
        <position position="311"/>
    </location>
</feature>
<comment type="catalytic activity">
    <reaction evidence="1 6">
        <text>Hydrolysis of terminal non-reducing beta-D-galactose residues in beta-D-galactosides.</text>
        <dbReference type="EC" id="3.2.1.23"/>
    </reaction>
</comment>
<dbReference type="PIRSF" id="PIRSF001084">
    <property type="entry name" value="B-galactosidase"/>
    <property type="match status" value="1"/>
</dbReference>
<evidence type="ECO:0000256" key="3">
    <source>
        <dbReference type="ARBA" id="ARBA00012756"/>
    </source>
</evidence>
<dbReference type="Gene3D" id="3.20.20.80">
    <property type="entry name" value="Glycosidases"/>
    <property type="match status" value="1"/>
</dbReference>
<dbReference type="EC" id="3.2.1.23" evidence="3 6"/>
<feature type="active site" description="Proton donor" evidence="7">
    <location>
        <position position="154"/>
    </location>
</feature>
<dbReference type="Proteomes" id="UP001058072">
    <property type="component" value="Chromosome"/>
</dbReference>
<protein>
    <recommendedName>
        <fullName evidence="3 6">Beta-galactosidase</fullName>
        <shortName evidence="6">Beta-gal</shortName>
        <ecNumber evidence="3 6">3.2.1.23</ecNumber>
    </recommendedName>
</protein>
<evidence type="ECO:0000256" key="7">
    <source>
        <dbReference type="PIRSR" id="PIRSR001084-1"/>
    </source>
</evidence>
<reference evidence="12" key="1">
    <citation type="submission" date="2021-03" db="EMBL/GenBank/DDBJ databases">
        <title>Comparative Genomics and Metabolomics in the genus Turicibacter.</title>
        <authorList>
            <person name="Maki J."/>
            <person name="Looft T."/>
        </authorList>
    </citation>
    <scope>NUCLEOTIDE SEQUENCE</scope>
    <source>
        <strain evidence="12">ISU324</strain>
    </source>
</reference>
<dbReference type="GO" id="GO:0005975">
    <property type="term" value="P:carbohydrate metabolic process"/>
    <property type="evidence" value="ECO:0007669"/>
    <property type="project" value="InterPro"/>
</dbReference>
<dbReference type="Pfam" id="PF02449">
    <property type="entry name" value="Glyco_hydro_42"/>
    <property type="match status" value="1"/>
</dbReference>
<dbReference type="CDD" id="cd03143">
    <property type="entry name" value="A4_beta-galactosidase_middle_domain"/>
    <property type="match status" value="1"/>
</dbReference>
<evidence type="ECO:0000256" key="2">
    <source>
        <dbReference type="ARBA" id="ARBA00005940"/>
    </source>
</evidence>
<dbReference type="InterPro" id="IPR013529">
    <property type="entry name" value="Glyco_hydro_42_N"/>
</dbReference>
<sequence>MEANKLRIADLLHGADYNPEQWLDRPDILARDIELMKEAHCNVVSMGMFSWSMLEPEEGNYQFEWLESVINNLYNNGIYTFLSTPSGARPHWLAKKYPEVLRVEKNRVRNLFGLRHNHCYTSPAYREKVAQINGELAKRFANHPGVLLWHLSNEYGGECHCPLCQEAFRNWLKQKYQTLDALNDAWWTTFWSHRYTSWDQIESPAPHGEMMLHGLNLDWYRFVSHQTLDFVKWEKDSVKSYNPELPVTINMMYYFYGINYFDTKDLIDIVSWDSYPVWHKAGTTDLEIGCDTAMMHDIMRSIKNEPFLLMESTPSMTNWQNVAKLKKPGMHMLSSMQAVAHGSNSVQYFQWRKSRGASEKFHGAVVDHYGKSDTRVFREVSELGQRLEGLTPLTKTCNQAQVAILFDWENRWAIDDMQGPRNIGMHYKETVQQHYKAFWKMGIPTDFVDMSCDISKYKVLVAPMMYLLRNGFEQKIKAFVEAGGTLITTYWSGIVNETDLCYLEGTPHGLMDVVGLRSEEIDGLFDGETNSASATTSSWLTQSESYTCSELCDLIIPSTAKTLMTYNEDFYTNQPALTVNSFGQGQAYYIATKFEDKFYDDFYAQVLEELGIKRPLDTALPEGIIITDREGYLFIQNFNREAVIIPALPTSCHLIDGDKDIHHDFTLNPFEVLIVHN</sequence>
<dbReference type="InterPro" id="IPR003476">
    <property type="entry name" value="Glyco_hydro_42"/>
</dbReference>
<feature type="binding site" evidence="8">
    <location>
        <position position="153"/>
    </location>
    <ligand>
        <name>substrate</name>
    </ligand>
</feature>
<evidence type="ECO:0000256" key="8">
    <source>
        <dbReference type="PIRSR" id="PIRSR001084-2"/>
    </source>
</evidence>
<evidence type="ECO:0000256" key="5">
    <source>
        <dbReference type="ARBA" id="ARBA00023295"/>
    </source>
</evidence>
<feature type="domain" description="Glycoside hydrolase family 42 N-terminal" evidence="10">
    <location>
        <begin position="16"/>
        <end position="388"/>
    </location>
</feature>
<feature type="binding site" evidence="8">
    <location>
        <position position="115"/>
    </location>
    <ligand>
        <name>substrate</name>
    </ligand>
</feature>
<dbReference type="InterPro" id="IPR017853">
    <property type="entry name" value="GH"/>
</dbReference>
<dbReference type="InterPro" id="IPR013738">
    <property type="entry name" value="Beta_galactosidase_Trimer"/>
</dbReference>
<dbReference type="SUPFAM" id="SSF52317">
    <property type="entry name" value="Class I glutamine amidotransferase-like"/>
    <property type="match status" value="1"/>
</dbReference>
<evidence type="ECO:0000256" key="6">
    <source>
        <dbReference type="PIRNR" id="PIRNR001084"/>
    </source>
</evidence>
<dbReference type="InterPro" id="IPR029062">
    <property type="entry name" value="Class_I_gatase-like"/>
</dbReference>
<dbReference type="PANTHER" id="PTHR36447">
    <property type="entry name" value="BETA-GALACTOSIDASE GANA"/>
    <property type="match status" value="1"/>
</dbReference>
<evidence type="ECO:0000259" key="11">
    <source>
        <dbReference type="Pfam" id="PF08532"/>
    </source>
</evidence>
<evidence type="ECO:0000259" key="10">
    <source>
        <dbReference type="Pfam" id="PF02449"/>
    </source>
</evidence>
<keyword evidence="5 6" id="KW-0326">Glycosidase</keyword>
<dbReference type="AlphaFoldDB" id="A0A9Q9CGA9"/>
<dbReference type="Gene3D" id="3.40.50.880">
    <property type="match status" value="1"/>
</dbReference>
<keyword evidence="9" id="KW-0862">Zinc</keyword>